<evidence type="ECO:0000313" key="2">
    <source>
        <dbReference type="Proteomes" id="UP000002157"/>
    </source>
</evidence>
<accession>B0KUR0</accession>
<dbReference type="eggNOG" id="COG5492">
    <property type="taxonomic scope" value="Bacteria"/>
</dbReference>
<dbReference type="RefSeq" id="WP_012271134.1">
    <property type="nucleotide sequence ID" value="NC_010322.1"/>
</dbReference>
<dbReference type="EMBL" id="CP000926">
    <property type="protein sequence ID" value="ABY97365.1"/>
    <property type="molecule type" value="Genomic_DNA"/>
</dbReference>
<dbReference type="AlphaFoldDB" id="B0KUR0"/>
<name>B0KUR0_PSEPG</name>
<gene>
    <name evidence="1" type="ordered locus">PputGB1_1460</name>
</gene>
<protein>
    <submittedName>
        <fullName evidence="1">Uncharacterized protein</fullName>
    </submittedName>
</protein>
<sequence>MTNLTKEQILQQLAGGTVMAGWSAIAQVGRDQINQLLSDQWLQSYTNQTFIEPMSMAFDLDEGGQLRGEFRNLVFGPPQLYFEEANLLSAVTTVRMTLLSGDYIQHAYLPGSPPVLLRAHSVNEAMRYAVSAHIELKLQQSVSGQYTQLVLALSDARTDTLQCDLGTTDYASKQIGKAVYDHWLNQPSARQVYTLVEFDGEDYASMSPKSIKVLTQRAPWGAKTDKLFKDKAASEGDGAVVLMMQLRSHLLQGTLPQPGNNFPYLSPGTAATGAEHSCSLLLDPINDRKRGEPLAQVLRPVRIPNAYRYTYEDADKYEPADVVGFGQISPTENTYRVDPATASTVAQGSVPFALNGVTPVTAWATANLRSVSASGTISAAGIYSSGDADRFIADSQVSVVTGQYLDGSGSEQSRSAVVVEHVKPVQISPRIMVTGANGVPIELSASSVNGGTLKWDKIDTPQALRASRGPGRAGNLDKRDHSSAYELDLGRLEDLGNGKARFTPAMIEPGKPEILFQVIRVTDTRTNAYAEATVVIVNWPQRYFVEPFYVAGYKPNATVPFKVTDAPSDLTWHVFGEGDVDQNGVYTPPENAQLPVTVVMADYNDSRNGYAIIEHRPVATAAPVASSWDGLLRFAVELLSVGKCFANGMQQIEVRITIETKVDRPGVISPPISDKELASLKLYNVEGGKVLEFLPDGEEGLEPGDGPKNWVVNNSANRVGSRTQVMQGSARGEDSTRYKRFFLQSTAVGTLEVAAQFKGDDNAVYRSTDYADGTQKVTVVAESVPVFSKETYTFTRVPVKGWEGVGDEDFHKVDDTTDYWILAGAKDDAFQTLKFLRLKFEDDSPVSMMRWESDQRREKYCSFTGYAFTPFARENKQLGKRIDNPEDPEKYLVHDGLLQALVEYQTQRDTYLDTELLEDHKAAAGEVCFALHRVSDLPLLYDKEHPSERQWRVELEKPLSFRLMDQNGNWHKLRVSFHLANGLQGSRDKLTCAIR</sequence>
<dbReference type="Proteomes" id="UP000002157">
    <property type="component" value="Chromosome"/>
</dbReference>
<dbReference type="HOGENOM" id="CLU_299326_0_0_6"/>
<evidence type="ECO:0000313" key="1">
    <source>
        <dbReference type="EMBL" id="ABY97365.1"/>
    </source>
</evidence>
<organism evidence="1 2">
    <name type="scientific">Pseudomonas putida (strain GB-1)</name>
    <dbReference type="NCBI Taxonomy" id="76869"/>
    <lineage>
        <taxon>Bacteria</taxon>
        <taxon>Pseudomonadati</taxon>
        <taxon>Pseudomonadota</taxon>
        <taxon>Gammaproteobacteria</taxon>
        <taxon>Pseudomonadales</taxon>
        <taxon>Pseudomonadaceae</taxon>
        <taxon>Pseudomonas</taxon>
    </lineage>
</organism>
<reference evidence="1 2" key="1">
    <citation type="submission" date="2008-01" db="EMBL/GenBank/DDBJ databases">
        <title>Complete sequence of Pseudomonas putida GB-1.</title>
        <authorList>
            <consortium name="US DOE Joint Genome Institute"/>
            <person name="Copeland A."/>
            <person name="Lucas S."/>
            <person name="Lapidus A."/>
            <person name="Barry K."/>
            <person name="Glavina del Rio T."/>
            <person name="Dalin E."/>
            <person name="Tice H."/>
            <person name="Pitluck S."/>
            <person name="Bruce D."/>
            <person name="Goodwin L."/>
            <person name="Chertkov O."/>
            <person name="Brettin T."/>
            <person name="Detter J.C."/>
            <person name="Han C."/>
            <person name="Kuske C.R."/>
            <person name="Schmutz J."/>
            <person name="Larimer F."/>
            <person name="Land M."/>
            <person name="Hauser L."/>
            <person name="Kyrpides N."/>
            <person name="Kim E."/>
            <person name="McCarthy J.K."/>
            <person name="Richardson P."/>
        </authorList>
    </citation>
    <scope>NUCLEOTIDE SEQUENCE [LARGE SCALE GENOMIC DNA]</scope>
    <source>
        <strain evidence="1 2">GB-1</strain>
    </source>
</reference>
<proteinExistence type="predicted"/>
<dbReference type="KEGG" id="ppg:PputGB1_1460"/>